<evidence type="ECO:0000256" key="11">
    <source>
        <dbReference type="NCBIfam" id="TIGR01357"/>
    </source>
</evidence>
<comment type="caution">
    <text evidence="14">The sequence shown here is derived from an EMBL/GenBank/DDBJ whole genome shotgun (WGS) entry which is preliminary data.</text>
</comment>
<dbReference type="EC" id="4.2.3.4" evidence="11"/>
<evidence type="ECO:0000256" key="7">
    <source>
        <dbReference type="ARBA" id="ARBA00022833"/>
    </source>
</evidence>
<dbReference type="EMBL" id="PDUD01000025">
    <property type="protein sequence ID" value="PHN04620.1"/>
    <property type="molecule type" value="Genomic_DNA"/>
</dbReference>
<dbReference type="Gene3D" id="3.40.50.1970">
    <property type="match status" value="1"/>
</dbReference>
<dbReference type="FunFam" id="3.40.50.1970:FF:000007">
    <property type="entry name" value="Pentafunctional AROM polypeptide"/>
    <property type="match status" value="1"/>
</dbReference>
<dbReference type="PANTHER" id="PTHR43622">
    <property type="entry name" value="3-DEHYDROQUINATE SYNTHASE"/>
    <property type="match status" value="1"/>
</dbReference>
<evidence type="ECO:0000256" key="8">
    <source>
        <dbReference type="ARBA" id="ARBA00023027"/>
    </source>
</evidence>
<dbReference type="Proteomes" id="UP000223913">
    <property type="component" value="Unassembled WGS sequence"/>
</dbReference>
<reference evidence="14 15" key="1">
    <citation type="submission" date="2017-10" db="EMBL/GenBank/DDBJ databases">
        <title>The draft genome sequence of Lewinella nigricans NBRC 102662.</title>
        <authorList>
            <person name="Wang K."/>
        </authorList>
    </citation>
    <scope>NUCLEOTIDE SEQUENCE [LARGE SCALE GENOMIC DNA]</scope>
    <source>
        <strain evidence="14 15">NBRC 102662</strain>
    </source>
</reference>
<dbReference type="InterPro" id="IPR030963">
    <property type="entry name" value="DHQ_synth_fam"/>
</dbReference>
<keyword evidence="5" id="KW-0479">Metal-binding</keyword>
<dbReference type="RefSeq" id="WP_099152193.1">
    <property type="nucleotide sequence ID" value="NZ_PDUD01000025.1"/>
</dbReference>
<keyword evidence="9" id="KW-0456">Lyase</keyword>
<dbReference type="GO" id="GO:0000166">
    <property type="term" value="F:nucleotide binding"/>
    <property type="evidence" value="ECO:0007669"/>
    <property type="project" value="UniProtKB-KW"/>
</dbReference>
<dbReference type="PANTHER" id="PTHR43622:SF1">
    <property type="entry name" value="3-DEHYDROQUINATE SYNTHASE"/>
    <property type="match status" value="1"/>
</dbReference>
<sequence length="359" mass="40413">METLPLQDYNIYVGDFDQRLSDWLAEKVYSRLLIIVDQNTKMHCWPLLEPVVSAYQHSLIEIPAGEDHKHLETCQQIWQTMMEARADRRSLTIDLGGGVIGDMGGFCASTFKRGMDFVQMPTTLLSQVDASIGGKLGIDFMQVKNSIGVFRNPQAVYIDPRFLRTLSARELRSGFAEIIKHSLIADREQWEELRQISDLGKVDWPKLIVPSLRIKQRIVEIDPFERGLRKALNFGHTIGHAVEGHALETDAPLLHGEAIAVGMIAETYLSHRQLDLSAEALETITDFIRRIYEPVALDPATFPELLRLMSNDKKNESQAINFSLLPAAGSVEVNRTASPAEIVESLEYYNEIVAVGNRI</sequence>
<keyword evidence="7" id="KW-0862">Zinc</keyword>
<evidence type="ECO:0000256" key="5">
    <source>
        <dbReference type="ARBA" id="ARBA00022723"/>
    </source>
</evidence>
<dbReference type="Gene3D" id="1.20.1090.10">
    <property type="entry name" value="Dehydroquinate synthase-like - alpha domain"/>
    <property type="match status" value="1"/>
</dbReference>
<feature type="domain" description="3-dehydroquinate synthase C-terminal" evidence="13">
    <location>
        <begin position="174"/>
        <end position="315"/>
    </location>
</feature>
<organism evidence="14 15">
    <name type="scientific">Flavilitoribacter nigricans (strain ATCC 23147 / DSM 23189 / NBRC 102662 / NCIMB 1420 / SS-2)</name>
    <name type="common">Lewinella nigricans</name>
    <dbReference type="NCBI Taxonomy" id="1122177"/>
    <lineage>
        <taxon>Bacteria</taxon>
        <taxon>Pseudomonadati</taxon>
        <taxon>Bacteroidota</taxon>
        <taxon>Saprospiria</taxon>
        <taxon>Saprospirales</taxon>
        <taxon>Lewinellaceae</taxon>
        <taxon>Flavilitoribacter</taxon>
    </lineage>
</organism>
<evidence type="ECO:0000256" key="2">
    <source>
        <dbReference type="ARBA" id="ARBA00001941"/>
    </source>
</evidence>
<keyword evidence="15" id="KW-1185">Reference proteome</keyword>
<dbReference type="NCBIfam" id="TIGR01357">
    <property type="entry name" value="aroB"/>
    <property type="match status" value="1"/>
</dbReference>
<dbReference type="GO" id="GO:0009423">
    <property type="term" value="P:chorismate biosynthetic process"/>
    <property type="evidence" value="ECO:0007669"/>
    <property type="project" value="UniProtKB-UniRule"/>
</dbReference>
<comment type="cofactor">
    <cofactor evidence="3">
        <name>Zn(2+)</name>
        <dbReference type="ChEBI" id="CHEBI:29105"/>
    </cofactor>
</comment>
<dbReference type="GO" id="GO:0009073">
    <property type="term" value="P:aromatic amino acid family biosynthetic process"/>
    <property type="evidence" value="ECO:0007669"/>
    <property type="project" value="InterPro"/>
</dbReference>
<dbReference type="PIRSF" id="PIRSF001455">
    <property type="entry name" value="DHQ_synth"/>
    <property type="match status" value="1"/>
</dbReference>
<evidence type="ECO:0000313" key="14">
    <source>
        <dbReference type="EMBL" id="PHN04620.1"/>
    </source>
</evidence>
<dbReference type="SUPFAM" id="SSF56796">
    <property type="entry name" value="Dehydroquinate synthase-like"/>
    <property type="match status" value="1"/>
</dbReference>
<dbReference type="InterPro" id="IPR050071">
    <property type="entry name" value="Dehydroquinate_synthase"/>
</dbReference>
<feature type="domain" description="3-dehydroquinate synthase N-terminal" evidence="12">
    <location>
        <begin position="60"/>
        <end position="172"/>
    </location>
</feature>
<comment type="cofactor">
    <cofactor evidence="2">
        <name>Co(2+)</name>
        <dbReference type="ChEBI" id="CHEBI:48828"/>
    </cofactor>
</comment>
<gene>
    <name evidence="14" type="primary">aroB</name>
    <name evidence="14" type="ORF">CRP01_21700</name>
</gene>
<dbReference type="CDD" id="cd08195">
    <property type="entry name" value="DHQS"/>
    <property type="match status" value="1"/>
</dbReference>
<evidence type="ECO:0000259" key="13">
    <source>
        <dbReference type="Pfam" id="PF24621"/>
    </source>
</evidence>
<dbReference type="InterPro" id="IPR016037">
    <property type="entry name" value="DHQ_synth_AroB"/>
</dbReference>
<evidence type="ECO:0000256" key="3">
    <source>
        <dbReference type="ARBA" id="ARBA00001947"/>
    </source>
</evidence>
<dbReference type="InterPro" id="IPR056179">
    <property type="entry name" value="DHQS_C"/>
</dbReference>
<dbReference type="GO" id="GO:0003856">
    <property type="term" value="F:3-dehydroquinate synthase activity"/>
    <property type="evidence" value="ECO:0007669"/>
    <property type="project" value="UniProtKB-UniRule"/>
</dbReference>
<evidence type="ECO:0000256" key="10">
    <source>
        <dbReference type="ARBA" id="ARBA00023285"/>
    </source>
</evidence>
<keyword evidence="10" id="KW-0170">Cobalt</keyword>
<dbReference type="InterPro" id="IPR030960">
    <property type="entry name" value="DHQS/DOIS_N"/>
</dbReference>
<proteinExistence type="predicted"/>
<accession>A0A2D0N8A4</accession>
<name>A0A2D0N8A4_FLAN2</name>
<comment type="cofactor">
    <cofactor evidence="1">
        <name>NAD(+)</name>
        <dbReference type="ChEBI" id="CHEBI:57540"/>
    </cofactor>
</comment>
<evidence type="ECO:0000256" key="6">
    <source>
        <dbReference type="ARBA" id="ARBA00022741"/>
    </source>
</evidence>
<dbReference type="AlphaFoldDB" id="A0A2D0N8A4"/>
<protein>
    <recommendedName>
        <fullName evidence="11">3-dehydroquinate synthase</fullName>
        <ecNumber evidence="11">4.2.3.4</ecNumber>
    </recommendedName>
</protein>
<dbReference type="GO" id="GO:0046872">
    <property type="term" value="F:metal ion binding"/>
    <property type="evidence" value="ECO:0007669"/>
    <property type="project" value="UniProtKB-KW"/>
</dbReference>
<comment type="function">
    <text evidence="4">Catalyzes the conversion of 3-deoxy-D-arabino-heptulosonate 7-phosphate (DAHP) to dehydroquinate (DHQ).</text>
</comment>
<evidence type="ECO:0000259" key="12">
    <source>
        <dbReference type="Pfam" id="PF01761"/>
    </source>
</evidence>
<keyword evidence="6" id="KW-0547">Nucleotide-binding</keyword>
<dbReference type="GO" id="GO:0005737">
    <property type="term" value="C:cytoplasm"/>
    <property type="evidence" value="ECO:0007669"/>
    <property type="project" value="InterPro"/>
</dbReference>
<evidence type="ECO:0000256" key="4">
    <source>
        <dbReference type="ARBA" id="ARBA00003485"/>
    </source>
</evidence>
<evidence type="ECO:0000313" key="15">
    <source>
        <dbReference type="Proteomes" id="UP000223913"/>
    </source>
</evidence>
<dbReference type="OrthoDB" id="9806583at2"/>
<dbReference type="Pfam" id="PF24621">
    <property type="entry name" value="DHQS_C"/>
    <property type="match status" value="1"/>
</dbReference>
<keyword evidence="8" id="KW-0520">NAD</keyword>
<evidence type="ECO:0000256" key="9">
    <source>
        <dbReference type="ARBA" id="ARBA00023239"/>
    </source>
</evidence>
<evidence type="ECO:0000256" key="1">
    <source>
        <dbReference type="ARBA" id="ARBA00001911"/>
    </source>
</evidence>
<dbReference type="Pfam" id="PF01761">
    <property type="entry name" value="DHQ_synthase"/>
    <property type="match status" value="1"/>
</dbReference>